<dbReference type="Gene3D" id="3.30.450.40">
    <property type="match status" value="1"/>
</dbReference>
<dbReference type="Gene3D" id="1.10.10.10">
    <property type="entry name" value="Winged helix-like DNA-binding domain superfamily/Winged helix DNA-binding domain"/>
    <property type="match status" value="1"/>
</dbReference>
<dbReference type="GO" id="GO:0045892">
    <property type="term" value="P:negative regulation of DNA-templated transcription"/>
    <property type="evidence" value="ECO:0007669"/>
    <property type="project" value="TreeGrafter"/>
</dbReference>
<keyword evidence="1" id="KW-0805">Transcription regulation</keyword>
<dbReference type="KEGG" id="cnc:CNE_2c06940"/>
<organism evidence="7 8">
    <name type="scientific">Cupriavidus necator (strain ATCC 43291 / DSM 13513 / CCUG 52238 / LMG 8453 / N-1)</name>
    <name type="common">Ralstonia eutropha</name>
    <dbReference type="NCBI Taxonomy" id="1042878"/>
    <lineage>
        <taxon>Bacteria</taxon>
        <taxon>Pseudomonadati</taxon>
        <taxon>Pseudomonadota</taxon>
        <taxon>Betaproteobacteria</taxon>
        <taxon>Burkholderiales</taxon>
        <taxon>Burkholderiaceae</taxon>
        <taxon>Cupriavidus</taxon>
    </lineage>
</organism>
<feature type="region of interest" description="Disordered" evidence="4">
    <location>
        <begin position="1"/>
        <end position="37"/>
    </location>
</feature>
<dbReference type="SUPFAM" id="SSF46785">
    <property type="entry name" value="Winged helix' DNA-binding domain"/>
    <property type="match status" value="1"/>
</dbReference>
<evidence type="ECO:0000256" key="2">
    <source>
        <dbReference type="ARBA" id="ARBA00023125"/>
    </source>
</evidence>
<keyword evidence="3" id="KW-0804">Transcription</keyword>
<dbReference type="PROSITE" id="PS51078">
    <property type="entry name" value="ICLR_ED"/>
    <property type="match status" value="1"/>
</dbReference>
<evidence type="ECO:0000256" key="3">
    <source>
        <dbReference type="ARBA" id="ARBA00023163"/>
    </source>
</evidence>
<dbReference type="GO" id="GO:0003700">
    <property type="term" value="F:DNA-binding transcription factor activity"/>
    <property type="evidence" value="ECO:0007669"/>
    <property type="project" value="TreeGrafter"/>
</dbReference>
<dbReference type="EMBL" id="CP002878">
    <property type="protein sequence ID" value="AEI79671.1"/>
    <property type="molecule type" value="Genomic_DNA"/>
</dbReference>
<gene>
    <name evidence="7" type="ordered locus">CNE_2c06940</name>
</gene>
<dbReference type="SMART" id="SM00346">
    <property type="entry name" value="HTH_ICLR"/>
    <property type="match status" value="1"/>
</dbReference>
<dbReference type="PANTHER" id="PTHR30136:SF34">
    <property type="entry name" value="TRANSCRIPTIONAL REGULATOR"/>
    <property type="match status" value="1"/>
</dbReference>
<dbReference type="Pfam" id="PF09339">
    <property type="entry name" value="HTH_IclR"/>
    <property type="match status" value="1"/>
</dbReference>
<accession>F8GRU1</accession>
<keyword evidence="2" id="KW-0238">DNA-binding</keyword>
<dbReference type="SUPFAM" id="SSF55781">
    <property type="entry name" value="GAF domain-like"/>
    <property type="match status" value="1"/>
</dbReference>
<evidence type="ECO:0000256" key="1">
    <source>
        <dbReference type="ARBA" id="ARBA00023015"/>
    </source>
</evidence>
<evidence type="ECO:0000259" key="5">
    <source>
        <dbReference type="PROSITE" id="PS51077"/>
    </source>
</evidence>
<feature type="compositionally biased region" description="Basic and acidic residues" evidence="4">
    <location>
        <begin position="1"/>
        <end position="10"/>
    </location>
</feature>
<feature type="domain" description="HTH iclR-type" evidence="5">
    <location>
        <begin position="42"/>
        <end position="104"/>
    </location>
</feature>
<dbReference type="GO" id="GO:0003677">
    <property type="term" value="F:DNA binding"/>
    <property type="evidence" value="ECO:0007669"/>
    <property type="project" value="UniProtKB-KW"/>
</dbReference>
<evidence type="ECO:0000256" key="4">
    <source>
        <dbReference type="SAM" id="MobiDB-lite"/>
    </source>
</evidence>
<dbReference type="InterPro" id="IPR036390">
    <property type="entry name" value="WH_DNA-bd_sf"/>
</dbReference>
<sequence>MRALRQDRILQRQTMTTDSPQEDTQESGQEGAQESAQDKYIVPGLERGLRLLAEFSSRERTLSAAELARRLKVPRSTVFRLLATLEMMGFVERTDGGREFRLGMAVLRLGFDYLASLELTELGRPLLDRLRDEIHYPCNLVVRDGRSIVYVAKSVASRPFASTVNVGTRLPAHATVLGRVLLEDLSLAELRALYPEERLEVYSESTPRTVEELYDMVQRDRQRGYVLHEGFFEASISTIAAPVRDRSGKVVAALGATIPASRIDPDQLDNVVEQVRRAAAELSRLLDYRPEVPKPFA</sequence>
<evidence type="ECO:0000313" key="8">
    <source>
        <dbReference type="Proteomes" id="UP000006798"/>
    </source>
</evidence>
<dbReference type="InterPro" id="IPR014757">
    <property type="entry name" value="Tscrpt_reg_IclR_C"/>
</dbReference>
<dbReference type="InterPro" id="IPR036388">
    <property type="entry name" value="WH-like_DNA-bd_sf"/>
</dbReference>
<dbReference type="PROSITE" id="PS51077">
    <property type="entry name" value="HTH_ICLR"/>
    <property type="match status" value="1"/>
</dbReference>
<evidence type="ECO:0000313" key="7">
    <source>
        <dbReference type="EMBL" id="AEI79671.1"/>
    </source>
</evidence>
<evidence type="ECO:0000259" key="6">
    <source>
        <dbReference type="PROSITE" id="PS51078"/>
    </source>
</evidence>
<dbReference type="HOGENOM" id="CLU_062618_0_1_4"/>
<dbReference type="Proteomes" id="UP000006798">
    <property type="component" value="Chromosome 2"/>
</dbReference>
<dbReference type="InterPro" id="IPR005471">
    <property type="entry name" value="Tscrpt_reg_IclR_N"/>
</dbReference>
<dbReference type="InterPro" id="IPR050707">
    <property type="entry name" value="HTH_MetabolicPath_Reg"/>
</dbReference>
<dbReference type="AlphaFoldDB" id="F8GRU1"/>
<proteinExistence type="predicted"/>
<dbReference type="PANTHER" id="PTHR30136">
    <property type="entry name" value="HELIX-TURN-HELIX TRANSCRIPTIONAL REGULATOR, ICLR FAMILY"/>
    <property type="match status" value="1"/>
</dbReference>
<dbReference type="Pfam" id="PF01614">
    <property type="entry name" value="IclR_C"/>
    <property type="match status" value="1"/>
</dbReference>
<name>F8GRU1_CUPNN</name>
<feature type="compositionally biased region" description="Polar residues" evidence="4">
    <location>
        <begin position="26"/>
        <end position="35"/>
    </location>
</feature>
<dbReference type="InterPro" id="IPR029016">
    <property type="entry name" value="GAF-like_dom_sf"/>
</dbReference>
<reference evidence="7 8" key="1">
    <citation type="journal article" date="2011" name="J. Bacteriol.">
        <title>Complete genome sequence of the type strain Cupriavidus necator N-1.</title>
        <authorList>
            <person name="Poehlein A."/>
            <person name="Kusian B."/>
            <person name="Friedrich B."/>
            <person name="Daniel R."/>
            <person name="Bowien B."/>
        </authorList>
    </citation>
    <scope>NUCLEOTIDE SEQUENCE [LARGE SCALE GENOMIC DNA]</scope>
    <source>
        <strain evidence="8">ATCC 43291 / DSM 13513 / CCUG 52238 / LMG 8453 / N-1</strain>
    </source>
</reference>
<dbReference type="FunFam" id="1.10.10.10:FF:000056">
    <property type="entry name" value="IclR family transcriptional regulator"/>
    <property type="match status" value="1"/>
</dbReference>
<protein>
    <submittedName>
        <fullName evidence="7">Transcriptional regulator IclR family</fullName>
    </submittedName>
</protein>
<feature type="domain" description="IclR-ED" evidence="6">
    <location>
        <begin position="105"/>
        <end position="288"/>
    </location>
</feature>